<feature type="transmembrane region" description="Helical" evidence="2">
    <location>
        <begin position="26"/>
        <end position="45"/>
    </location>
</feature>
<dbReference type="InterPro" id="IPR050640">
    <property type="entry name" value="Bact_2-comp_sensor_kinase"/>
</dbReference>
<dbReference type="InterPro" id="IPR036890">
    <property type="entry name" value="HATPase_C_sf"/>
</dbReference>
<reference evidence="4 5" key="1">
    <citation type="submission" date="2023-12" db="EMBL/GenBank/DDBJ databases">
        <title>Novel species of the genus Arcicella isolated from rivers.</title>
        <authorList>
            <person name="Lu H."/>
        </authorList>
    </citation>
    <scope>NUCLEOTIDE SEQUENCE [LARGE SCALE GENOMIC DNA]</scope>
    <source>
        <strain evidence="4 5">KCTC 23307</strain>
    </source>
</reference>
<evidence type="ECO:0000256" key="1">
    <source>
        <dbReference type="SAM" id="Coils"/>
    </source>
</evidence>
<accession>A0ABU5Q873</accession>
<evidence type="ECO:0000313" key="4">
    <source>
        <dbReference type="EMBL" id="MEA5139034.1"/>
    </source>
</evidence>
<evidence type="ECO:0000313" key="5">
    <source>
        <dbReference type="Proteomes" id="UP001302949"/>
    </source>
</evidence>
<comment type="caution">
    <text evidence="4">The sequence shown here is derived from an EMBL/GenBank/DDBJ whole genome shotgun (WGS) entry which is preliminary data.</text>
</comment>
<gene>
    <name evidence="4" type="ORF">VB248_07810</name>
</gene>
<dbReference type="InterPro" id="IPR010559">
    <property type="entry name" value="Sig_transdc_His_kin_internal"/>
</dbReference>
<dbReference type="Pfam" id="PF06580">
    <property type="entry name" value="His_kinase"/>
    <property type="match status" value="1"/>
</dbReference>
<dbReference type="PANTHER" id="PTHR34220:SF7">
    <property type="entry name" value="SENSOR HISTIDINE KINASE YPDA"/>
    <property type="match status" value="1"/>
</dbReference>
<dbReference type="Gene3D" id="3.30.565.10">
    <property type="entry name" value="Histidine kinase-like ATPase, C-terminal domain"/>
    <property type="match status" value="1"/>
</dbReference>
<organism evidence="4 5">
    <name type="scientific">Arcicella rigui</name>
    <dbReference type="NCBI Taxonomy" id="797020"/>
    <lineage>
        <taxon>Bacteria</taxon>
        <taxon>Pseudomonadati</taxon>
        <taxon>Bacteroidota</taxon>
        <taxon>Cytophagia</taxon>
        <taxon>Cytophagales</taxon>
        <taxon>Flectobacillaceae</taxon>
        <taxon>Arcicella</taxon>
    </lineage>
</organism>
<dbReference type="RefSeq" id="WP_323296195.1">
    <property type="nucleotide sequence ID" value="NZ_JAYFUM010000008.1"/>
</dbReference>
<dbReference type="Proteomes" id="UP001302949">
    <property type="component" value="Unassembled WGS sequence"/>
</dbReference>
<keyword evidence="4" id="KW-0418">Kinase</keyword>
<proteinExistence type="predicted"/>
<dbReference type="EMBL" id="JAYFUM010000008">
    <property type="protein sequence ID" value="MEA5139034.1"/>
    <property type="molecule type" value="Genomic_DNA"/>
</dbReference>
<keyword evidence="2" id="KW-0472">Membrane</keyword>
<feature type="domain" description="Signal transduction histidine kinase internal region" evidence="3">
    <location>
        <begin position="102"/>
        <end position="179"/>
    </location>
</feature>
<keyword evidence="1" id="KW-0175">Coiled coil</keyword>
<evidence type="ECO:0000259" key="3">
    <source>
        <dbReference type="Pfam" id="PF06580"/>
    </source>
</evidence>
<keyword evidence="4" id="KW-0808">Transferase</keyword>
<keyword evidence="5" id="KW-1185">Reference proteome</keyword>
<keyword evidence="2" id="KW-0812">Transmembrane</keyword>
<name>A0ABU5Q873_9BACT</name>
<protein>
    <submittedName>
        <fullName evidence="4">Histidine kinase</fullName>
    </submittedName>
</protein>
<feature type="transmembrane region" description="Helical" evidence="2">
    <location>
        <begin position="57"/>
        <end position="75"/>
    </location>
</feature>
<feature type="coiled-coil region" evidence="1">
    <location>
        <begin position="76"/>
        <end position="110"/>
    </location>
</feature>
<keyword evidence="2" id="KW-1133">Transmembrane helix</keyword>
<dbReference type="GO" id="GO:0016301">
    <property type="term" value="F:kinase activity"/>
    <property type="evidence" value="ECO:0007669"/>
    <property type="project" value="UniProtKB-KW"/>
</dbReference>
<evidence type="ECO:0000256" key="2">
    <source>
        <dbReference type="SAM" id="Phobius"/>
    </source>
</evidence>
<sequence>MTYTMILVCIWFINIRIIRYNFYQTILINLVLILLLSLLSVYLFSAQWHTNETNFRNFSSFYLLMFVASMIFVFFQKSLEIQFKNKEVELENIQLKSEKFSAELDNLKKQIDPHFLFNSFTVLHSLIRSDSRLAEQYLLNLTDLYRNILRNYSENTVSLEEELNLINSYLHLQKARFENGLHVDIQINKEVMNNQIPIFSLQLLFENCIKHNIVSDEKPLHITVFQKGKSYLCVRNNLQLKIRNEDSTGKGLANLKRRYELLGVNDGLSIEHNHQFYSVTIKLL</sequence>
<dbReference type="PANTHER" id="PTHR34220">
    <property type="entry name" value="SENSOR HISTIDINE KINASE YPDA"/>
    <property type="match status" value="1"/>
</dbReference>